<dbReference type="Gene3D" id="1.20.1250.20">
    <property type="entry name" value="MFS general substrate transporter like domains"/>
    <property type="match status" value="2"/>
</dbReference>
<dbReference type="PROSITE" id="PS50850">
    <property type="entry name" value="MFS"/>
    <property type="match status" value="1"/>
</dbReference>
<dbReference type="GO" id="GO:0016020">
    <property type="term" value="C:membrane"/>
    <property type="evidence" value="ECO:0007669"/>
    <property type="project" value="UniProtKB-SubCell"/>
</dbReference>
<evidence type="ECO:0000256" key="3">
    <source>
        <dbReference type="ARBA" id="ARBA00022692"/>
    </source>
</evidence>
<feature type="transmembrane region" description="Helical" evidence="7">
    <location>
        <begin position="376"/>
        <end position="395"/>
    </location>
</feature>
<protein>
    <submittedName>
        <fullName evidence="9">MFS general substrate transporter</fullName>
    </submittedName>
</protein>
<accession>A0A167HK16</accession>
<comment type="subcellular location">
    <subcellularLocation>
        <location evidence="1">Membrane</location>
        <topology evidence="1">Multi-pass membrane protein</topology>
    </subcellularLocation>
</comment>
<dbReference type="Proteomes" id="UP000076738">
    <property type="component" value="Unassembled WGS sequence"/>
</dbReference>
<feature type="compositionally biased region" description="Basic and acidic residues" evidence="6">
    <location>
        <begin position="472"/>
        <end position="494"/>
    </location>
</feature>
<dbReference type="GO" id="GO:0022857">
    <property type="term" value="F:transmembrane transporter activity"/>
    <property type="evidence" value="ECO:0007669"/>
    <property type="project" value="InterPro"/>
</dbReference>
<dbReference type="EMBL" id="KV417319">
    <property type="protein sequence ID" value="KZO91722.1"/>
    <property type="molecule type" value="Genomic_DNA"/>
</dbReference>
<feature type="transmembrane region" description="Helical" evidence="7">
    <location>
        <begin position="148"/>
        <end position="167"/>
    </location>
</feature>
<feature type="transmembrane region" description="Helical" evidence="7">
    <location>
        <begin position="407"/>
        <end position="427"/>
    </location>
</feature>
<feature type="region of interest" description="Disordered" evidence="6">
    <location>
        <begin position="472"/>
        <end position="497"/>
    </location>
</feature>
<evidence type="ECO:0000256" key="6">
    <source>
        <dbReference type="SAM" id="MobiDB-lite"/>
    </source>
</evidence>
<keyword evidence="2" id="KW-0813">Transport</keyword>
<keyword evidence="4 7" id="KW-1133">Transmembrane helix</keyword>
<feature type="region of interest" description="Disordered" evidence="6">
    <location>
        <begin position="1"/>
        <end position="24"/>
    </location>
</feature>
<feature type="transmembrane region" description="Helical" evidence="7">
    <location>
        <begin position="317"/>
        <end position="339"/>
    </location>
</feature>
<name>A0A167HK16_CALVF</name>
<dbReference type="AlphaFoldDB" id="A0A167HK16"/>
<keyword evidence="3 7" id="KW-0812">Transmembrane</keyword>
<dbReference type="PANTHER" id="PTHR43791:SF55">
    <property type="entry name" value="TRANSPORTER, PUTATIVE (AFU_ORTHOLOGUE AFUA_6G01820)-RELATED"/>
    <property type="match status" value="1"/>
</dbReference>
<feature type="transmembrane region" description="Helical" evidence="7">
    <location>
        <begin position="439"/>
        <end position="461"/>
    </location>
</feature>
<keyword evidence="10" id="KW-1185">Reference proteome</keyword>
<organism evidence="9 10">
    <name type="scientific">Calocera viscosa (strain TUFC12733)</name>
    <dbReference type="NCBI Taxonomy" id="1330018"/>
    <lineage>
        <taxon>Eukaryota</taxon>
        <taxon>Fungi</taxon>
        <taxon>Dikarya</taxon>
        <taxon>Basidiomycota</taxon>
        <taxon>Agaricomycotina</taxon>
        <taxon>Dacrymycetes</taxon>
        <taxon>Dacrymycetales</taxon>
        <taxon>Dacrymycetaceae</taxon>
        <taxon>Calocera</taxon>
    </lineage>
</organism>
<dbReference type="OrthoDB" id="6730379at2759"/>
<dbReference type="SUPFAM" id="SSF103473">
    <property type="entry name" value="MFS general substrate transporter"/>
    <property type="match status" value="1"/>
</dbReference>
<evidence type="ECO:0000256" key="1">
    <source>
        <dbReference type="ARBA" id="ARBA00004141"/>
    </source>
</evidence>
<feature type="domain" description="Major facilitator superfamily (MFS) profile" evidence="8">
    <location>
        <begin position="41"/>
        <end position="466"/>
    </location>
</feature>
<evidence type="ECO:0000256" key="7">
    <source>
        <dbReference type="SAM" id="Phobius"/>
    </source>
</evidence>
<feature type="transmembrane region" description="Helical" evidence="7">
    <location>
        <begin position="118"/>
        <end position="136"/>
    </location>
</feature>
<dbReference type="InterPro" id="IPR036259">
    <property type="entry name" value="MFS_trans_sf"/>
</dbReference>
<gene>
    <name evidence="9" type="ORF">CALVIDRAFT_541622</name>
</gene>
<keyword evidence="5 7" id="KW-0472">Membrane</keyword>
<evidence type="ECO:0000313" key="10">
    <source>
        <dbReference type="Proteomes" id="UP000076738"/>
    </source>
</evidence>
<dbReference type="InterPro" id="IPR011701">
    <property type="entry name" value="MFS"/>
</dbReference>
<dbReference type="InterPro" id="IPR020846">
    <property type="entry name" value="MFS_dom"/>
</dbReference>
<feature type="transmembrane region" description="Helical" evidence="7">
    <location>
        <begin position="94"/>
        <end position="111"/>
    </location>
</feature>
<evidence type="ECO:0000256" key="5">
    <source>
        <dbReference type="ARBA" id="ARBA00023136"/>
    </source>
</evidence>
<evidence type="ECO:0000256" key="2">
    <source>
        <dbReference type="ARBA" id="ARBA00022448"/>
    </source>
</evidence>
<evidence type="ECO:0000259" key="8">
    <source>
        <dbReference type="PROSITE" id="PS50850"/>
    </source>
</evidence>
<feature type="transmembrane region" description="Helical" evidence="7">
    <location>
        <begin position="210"/>
        <end position="232"/>
    </location>
</feature>
<dbReference type="STRING" id="1330018.A0A167HK16"/>
<dbReference type="PANTHER" id="PTHR43791">
    <property type="entry name" value="PERMEASE-RELATED"/>
    <property type="match status" value="1"/>
</dbReference>
<evidence type="ECO:0000313" key="9">
    <source>
        <dbReference type="EMBL" id="KZO91722.1"/>
    </source>
</evidence>
<evidence type="ECO:0000256" key="4">
    <source>
        <dbReference type="ARBA" id="ARBA00022989"/>
    </source>
</evidence>
<feature type="transmembrane region" description="Helical" evidence="7">
    <location>
        <begin position="179"/>
        <end position="198"/>
    </location>
</feature>
<dbReference type="Pfam" id="PF07690">
    <property type="entry name" value="MFS_1"/>
    <property type="match status" value="1"/>
</dbReference>
<sequence length="521" mass="56857">MALPPDPVPDKVESAAPQPVSDEPWTAQEARRVLWKVDLLLMPVLTFSYGLQFYDKFVFSSGALFGLLADLQLQTPVPGTNTMSTLRYSTATAAFYWGYIIGVLPIALLLQRLPVAKALSALIFVWGVIVILTPTVNSYPGAVVQRFFLGLVESAVSPGFVLVSSMWYTRAELPLRLGIWYSATGLFTIFSGLINYGIGSASLTAPLSGWKYMYLFAGSVTLLWSAVLLLLLPDSPASSHRWFSEKERRILIGRMRGNLGGADSRRLKWAQVREAAGDWKVWLMGAMGAAIYVCNGGVTAFGSLIIKSFGYSSLRSIVLQTPGGATTCVAIYISGWLASRFPNIRCLLLALTCLPVMVGALVIWQASWSVPGVALFGYYLLPIFGAPYVLLLALASNNIGGGTKKACATGAVFIGYNVGNIIGPYLVNTAQAPEKYRTTWISIVVVMCFTVVASLILRIAWARENRRRDALPAPVRDEHEGTEKVGEQTGRTETDFDSADGIMHVEKDLTDWENAAFRYSL</sequence>
<reference evidence="9 10" key="1">
    <citation type="journal article" date="2016" name="Mol. Biol. Evol.">
        <title>Comparative Genomics of Early-Diverging Mushroom-Forming Fungi Provides Insights into the Origins of Lignocellulose Decay Capabilities.</title>
        <authorList>
            <person name="Nagy L.G."/>
            <person name="Riley R."/>
            <person name="Tritt A."/>
            <person name="Adam C."/>
            <person name="Daum C."/>
            <person name="Floudas D."/>
            <person name="Sun H."/>
            <person name="Yadav J.S."/>
            <person name="Pangilinan J."/>
            <person name="Larsson K.H."/>
            <person name="Matsuura K."/>
            <person name="Barry K."/>
            <person name="Labutti K."/>
            <person name="Kuo R."/>
            <person name="Ohm R.A."/>
            <person name="Bhattacharya S.S."/>
            <person name="Shirouzu T."/>
            <person name="Yoshinaga Y."/>
            <person name="Martin F.M."/>
            <person name="Grigoriev I.V."/>
            <person name="Hibbett D.S."/>
        </authorList>
    </citation>
    <scope>NUCLEOTIDE SEQUENCE [LARGE SCALE GENOMIC DNA]</scope>
    <source>
        <strain evidence="9 10">TUFC12733</strain>
    </source>
</reference>
<feature type="transmembrane region" description="Helical" evidence="7">
    <location>
        <begin position="346"/>
        <end position="364"/>
    </location>
</feature>
<feature type="transmembrane region" description="Helical" evidence="7">
    <location>
        <begin position="281"/>
        <end position="305"/>
    </location>
</feature>
<proteinExistence type="predicted"/>